<keyword evidence="5" id="KW-0472">Membrane</keyword>
<evidence type="ECO:0000256" key="4">
    <source>
        <dbReference type="ARBA" id="ARBA00022729"/>
    </source>
</evidence>
<dbReference type="NCBIfam" id="TIGR02887">
    <property type="entry name" value="spore_ger_x_C"/>
    <property type="match status" value="1"/>
</dbReference>
<accession>A0A383RAS5</accession>
<name>A0A383RAS5_PAEAL</name>
<organism evidence="11 12">
    <name type="scientific">Paenibacillus alvei</name>
    <name type="common">Bacillus alvei</name>
    <dbReference type="NCBI Taxonomy" id="44250"/>
    <lineage>
        <taxon>Bacteria</taxon>
        <taxon>Bacillati</taxon>
        <taxon>Bacillota</taxon>
        <taxon>Bacilli</taxon>
        <taxon>Bacillales</taxon>
        <taxon>Paenibacillaceae</taxon>
        <taxon>Paenibacillus</taxon>
    </lineage>
</organism>
<evidence type="ECO:0000259" key="9">
    <source>
        <dbReference type="Pfam" id="PF05504"/>
    </source>
</evidence>
<dbReference type="EMBL" id="LS992241">
    <property type="protein sequence ID" value="SYX84068.1"/>
    <property type="molecule type" value="Genomic_DNA"/>
</dbReference>
<dbReference type="AlphaFoldDB" id="A0A383RAS5"/>
<dbReference type="Gene3D" id="3.30.300.210">
    <property type="entry name" value="Nutrient germinant receptor protein C, domain 3"/>
    <property type="match status" value="1"/>
</dbReference>
<evidence type="ECO:0000313" key="11">
    <source>
        <dbReference type="EMBL" id="SYX84068.1"/>
    </source>
</evidence>
<dbReference type="PROSITE" id="PS51257">
    <property type="entry name" value="PROKAR_LIPOPROTEIN"/>
    <property type="match status" value="1"/>
</dbReference>
<evidence type="ECO:0000256" key="5">
    <source>
        <dbReference type="ARBA" id="ARBA00023136"/>
    </source>
</evidence>
<dbReference type="Proteomes" id="UP000304148">
    <property type="component" value="Chromosome"/>
</dbReference>
<reference evidence="12" key="1">
    <citation type="submission" date="2018-08" db="EMBL/GenBank/DDBJ databases">
        <authorList>
            <person name="Chevrot R."/>
        </authorList>
    </citation>
    <scope>NUCLEOTIDE SEQUENCE [LARGE SCALE GENOMIC DNA]</scope>
</reference>
<dbReference type="InterPro" id="IPR038501">
    <property type="entry name" value="Spore_GerAC_C_sf"/>
</dbReference>
<dbReference type="InterPro" id="IPR057336">
    <property type="entry name" value="GerAC_N"/>
</dbReference>
<feature type="domain" description="Spore germination protein N-terminal" evidence="10">
    <location>
        <begin position="21"/>
        <end position="182"/>
    </location>
</feature>
<dbReference type="Pfam" id="PF05504">
    <property type="entry name" value="Spore_GerAC"/>
    <property type="match status" value="1"/>
</dbReference>
<feature type="domain" description="Spore germination GerAC-like C-terminal" evidence="9">
    <location>
        <begin position="192"/>
        <end position="357"/>
    </location>
</feature>
<evidence type="ECO:0000313" key="12">
    <source>
        <dbReference type="Proteomes" id="UP000304148"/>
    </source>
</evidence>
<keyword evidence="7" id="KW-0449">Lipoprotein</keyword>
<evidence type="ECO:0000256" key="8">
    <source>
        <dbReference type="SAM" id="SignalP"/>
    </source>
</evidence>
<comment type="similarity">
    <text evidence="2">Belongs to the GerABKC lipoprotein family.</text>
</comment>
<dbReference type="RefSeq" id="WP_138186013.1">
    <property type="nucleotide sequence ID" value="NZ_LS992241.1"/>
</dbReference>
<gene>
    <name evidence="11" type="ORF">PBLR_12490</name>
</gene>
<keyword evidence="4 8" id="KW-0732">Signal</keyword>
<dbReference type="InterPro" id="IPR046953">
    <property type="entry name" value="Spore_GerAC-like_C"/>
</dbReference>
<feature type="chain" id="PRO_5038334404" evidence="8">
    <location>
        <begin position="22"/>
        <end position="360"/>
    </location>
</feature>
<protein>
    <submittedName>
        <fullName evidence="11">Ger(X)C family germination protein</fullName>
    </submittedName>
</protein>
<dbReference type="PANTHER" id="PTHR35789">
    <property type="entry name" value="SPORE GERMINATION PROTEIN B3"/>
    <property type="match status" value="1"/>
</dbReference>
<dbReference type="InterPro" id="IPR008844">
    <property type="entry name" value="Spore_GerAC-like"/>
</dbReference>
<proteinExistence type="inferred from homology"/>
<keyword evidence="6" id="KW-0564">Palmitate</keyword>
<evidence type="ECO:0000259" key="10">
    <source>
        <dbReference type="Pfam" id="PF25198"/>
    </source>
</evidence>
<evidence type="ECO:0000256" key="7">
    <source>
        <dbReference type="ARBA" id="ARBA00023288"/>
    </source>
</evidence>
<evidence type="ECO:0000256" key="3">
    <source>
        <dbReference type="ARBA" id="ARBA00022544"/>
    </source>
</evidence>
<dbReference type="GO" id="GO:0009847">
    <property type="term" value="P:spore germination"/>
    <property type="evidence" value="ECO:0007669"/>
    <property type="project" value="InterPro"/>
</dbReference>
<feature type="signal peptide" evidence="8">
    <location>
        <begin position="1"/>
        <end position="21"/>
    </location>
</feature>
<dbReference type="PANTHER" id="PTHR35789:SF1">
    <property type="entry name" value="SPORE GERMINATION PROTEIN B3"/>
    <property type="match status" value="1"/>
</dbReference>
<sequence length="360" mass="41199">MKRIFLYMICLLFLLSGCANHRIVDQVQIIESIGFDKEEDKFKVVALYPHFEEKNKVKLTDISTISYSYYDIWPKLNNKSDLPIMRGQLRMMLFGESFAKNGIETVVDSLCRDPEIGNRIFLGIAEKSASEILDKVKATNVPYYLHSLIDQNIKQGNLPYGDLQVYLEKNYSKGRDTYLPFFVIEGNRIKLDGLALLNESKYITNIDMREAFILKTLINSGTNGRYQVHIKQLDGDGDGYVLLRSLDVKTNYKIDAITPIPHVTIGLTMRVEVRDVPPWINMTNNVEIIKIEGILSKHFENAIANLMSKLQKYQVDPIGFKEKIQKVSRNTNEDSLIKSYTNMKTTVHAEIKIIETGVGE</sequence>
<dbReference type="Pfam" id="PF25198">
    <property type="entry name" value="Spore_GerAC_N"/>
    <property type="match status" value="1"/>
</dbReference>
<evidence type="ECO:0000256" key="1">
    <source>
        <dbReference type="ARBA" id="ARBA00004635"/>
    </source>
</evidence>
<evidence type="ECO:0000256" key="2">
    <source>
        <dbReference type="ARBA" id="ARBA00007886"/>
    </source>
</evidence>
<evidence type="ECO:0000256" key="6">
    <source>
        <dbReference type="ARBA" id="ARBA00023139"/>
    </source>
</evidence>
<dbReference type="GO" id="GO:0016020">
    <property type="term" value="C:membrane"/>
    <property type="evidence" value="ECO:0007669"/>
    <property type="project" value="UniProtKB-SubCell"/>
</dbReference>
<keyword evidence="3" id="KW-0309">Germination</keyword>
<comment type="subcellular location">
    <subcellularLocation>
        <location evidence="1">Membrane</location>
        <topology evidence="1">Lipid-anchor</topology>
    </subcellularLocation>
</comment>